<sequence>MKILIKGAGDLATGIASRLYGAGHQIMMTEIPVPLTVRRTVALSRAVYAGWTEVEEMKAFRADSREEAGVILSRGDIPVIVDPEAECRSWYEPDVVVDAILAKKNLGTRITDAPFVIGVGPGFTAGNDCHCVVETKRGHTLGNIIWRGSAIPNTGVPGNVGGYTIERLIRASADGQVEPRVKIGDCVEAGQVVAVTGGKPVYAQMGGIVRGMLQEGVYVPENLKIGDIDARAEVSHCHTISDKARAIGGGVLEAVNRFEIMKGRYAIVILAAGAGTRFGGDKLRALVREKPLYEHMLDKVKAFSSFPAFIVTGDSKIAEDAAERGVVPVWNEEPEKGIARSLRLGLAAARKAFADEGREDDLRGILFSVCDQPGLEITTMQKIFNTAVLHPVSIICAGRAGRTGNPVLWDRRYFAELEKLTGDVGGRRVMNEHKDRIRIVETEAEELIDVDRREDLESL</sequence>
<dbReference type="EMBL" id="DXCD01000195">
    <property type="protein sequence ID" value="HIZ13760.1"/>
    <property type="molecule type" value="Genomic_DNA"/>
</dbReference>
<feature type="domain" description="MobA-like NTP transferase" evidence="1">
    <location>
        <begin position="268"/>
        <end position="435"/>
    </location>
</feature>
<reference evidence="2" key="2">
    <citation type="submission" date="2021-04" db="EMBL/GenBank/DDBJ databases">
        <authorList>
            <person name="Gilroy R."/>
        </authorList>
    </citation>
    <scope>NUCLEOTIDE SEQUENCE</scope>
    <source>
        <strain evidence="2">ChiGjej1B1-13045</strain>
    </source>
</reference>
<proteinExistence type="predicted"/>
<organism evidence="2 3">
    <name type="scientific">Candidatus Mediterraneibacter stercorigallinarum</name>
    <dbReference type="NCBI Taxonomy" id="2838686"/>
    <lineage>
        <taxon>Bacteria</taxon>
        <taxon>Bacillati</taxon>
        <taxon>Bacillota</taxon>
        <taxon>Clostridia</taxon>
        <taxon>Lachnospirales</taxon>
        <taxon>Lachnospiraceae</taxon>
        <taxon>Mediterraneibacter</taxon>
    </lineage>
</organism>
<dbReference type="Proteomes" id="UP000824017">
    <property type="component" value="Unassembled WGS sequence"/>
</dbReference>
<reference evidence="2" key="1">
    <citation type="journal article" date="2021" name="PeerJ">
        <title>Extensive microbial diversity within the chicken gut microbiome revealed by metagenomics and culture.</title>
        <authorList>
            <person name="Gilroy R."/>
            <person name="Ravi A."/>
            <person name="Getino M."/>
            <person name="Pursley I."/>
            <person name="Horton D.L."/>
            <person name="Alikhan N.F."/>
            <person name="Baker D."/>
            <person name="Gharbi K."/>
            <person name="Hall N."/>
            <person name="Watson M."/>
            <person name="Adriaenssens E.M."/>
            <person name="Foster-Nyarko E."/>
            <person name="Jarju S."/>
            <person name="Secka A."/>
            <person name="Antonio M."/>
            <person name="Oren A."/>
            <person name="Chaudhuri R.R."/>
            <person name="La Ragione R."/>
            <person name="Hildebrand F."/>
            <person name="Pallen M.J."/>
        </authorList>
    </citation>
    <scope>NUCLEOTIDE SEQUENCE</scope>
    <source>
        <strain evidence="2">ChiGjej1B1-13045</strain>
    </source>
</reference>
<dbReference type="InterPro" id="IPR029044">
    <property type="entry name" value="Nucleotide-diphossugar_trans"/>
</dbReference>
<dbReference type="SUPFAM" id="SSF53448">
    <property type="entry name" value="Nucleotide-diphospho-sugar transferases"/>
    <property type="match status" value="1"/>
</dbReference>
<gene>
    <name evidence="2" type="ORF">H9817_07540</name>
</gene>
<evidence type="ECO:0000259" key="1">
    <source>
        <dbReference type="Pfam" id="PF12804"/>
    </source>
</evidence>
<name>A0A9D2DB16_9FIRM</name>
<dbReference type="PANTHER" id="PTHR43777">
    <property type="entry name" value="MOLYBDENUM COFACTOR CYTIDYLYLTRANSFERASE"/>
    <property type="match status" value="1"/>
</dbReference>
<dbReference type="CDD" id="cd04182">
    <property type="entry name" value="GT_2_like_f"/>
    <property type="match status" value="1"/>
</dbReference>
<evidence type="ECO:0000313" key="2">
    <source>
        <dbReference type="EMBL" id="HIZ13760.1"/>
    </source>
</evidence>
<dbReference type="AlphaFoldDB" id="A0A9D2DB16"/>
<dbReference type="GO" id="GO:0016779">
    <property type="term" value="F:nucleotidyltransferase activity"/>
    <property type="evidence" value="ECO:0007669"/>
    <property type="project" value="UniProtKB-ARBA"/>
</dbReference>
<dbReference type="PANTHER" id="PTHR43777:SF1">
    <property type="entry name" value="MOLYBDENUM COFACTOR CYTIDYLYLTRANSFERASE"/>
    <property type="match status" value="1"/>
</dbReference>
<comment type="caution">
    <text evidence="2">The sequence shown here is derived from an EMBL/GenBank/DDBJ whole genome shotgun (WGS) entry which is preliminary data.</text>
</comment>
<evidence type="ECO:0000313" key="3">
    <source>
        <dbReference type="Proteomes" id="UP000824017"/>
    </source>
</evidence>
<dbReference type="InterPro" id="IPR025877">
    <property type="entry name" value="MobA-like_NTP_Trfase"/>
</dbReference>
<dbReference type="NCBIfam" id="TIGR03309">
    <property type="entry name" value="matur_yqeB"/>
    <property type="match status" value="1"/>
</dbReference>
<dbReference type="InterPro" id="IPR017695">
    <property type="entry name" value="Se-dep_Mo_hydrolase_YqeB"/>
</dbReference>
<accession>A0A9D2DB16</accession>
<dbReference type="Pfam" id="PF12804">
    <property type="entry name" value="NTP_transf_3"/>
    <property type="match status" value="1"/>
</dbReference>
<dbReference type="Gene3D" id="3.90.550.10">
    <property type="entry name" value="Spore Coat Polysaccharide Biosynthesis Protein SpsA, Chain A"/>
    <property type="match status" value="1"/>
</dbReference>
<protein>
    <submittedName>
        <fullName evidence="2">EF2563 family selenium-dependent molybdenum hydroxylase system protein</fullName>
    </submittedName>
</protein>